<sequence length="467" mass="53861">MTIKNFLITVFISLFLSSCTEDNDITVPRNLQEYIDVSTNTDLGDVFAYAASASGSTTLTYVYFAPEERATDIRYYEADSLNVDQLDFSNYRRQNLTATNVFDGKLKRFSRSGSEENWCLVTYMLDGELHKSNPIRLKIETNPTSWTDEVTIEFPTTLNPKFTWSDFGVSDNVIYFEAISEVDDDSFVSGVYTLDKTFQYFDTANVESYIDVSESPDDLVEDTEYLFTMMAISDDYWVNTVIEETFVPRNLEEYVTLNDTKTIEKAFAFAASSSGSQSLSYIYYDFFTGSSAMRYYETDNTLVDENDFSNYRRKMLTDEAVYGGELRRYSRTDDAESWCIITYVIDETLHISNPVKIKNQTRPTEWLTDLEITFPETLLPNFTWTDGTYLENVEYLEIITDSDSNFLSGTFTEDKMFQYYDTSNVTSEINTEAPEALILNEDYKITVMGLSDDHWVNLMIQETFTVE</sequence>
<proteinExistence type="predicted"/>
<dbReference type="STRING" id="1333662.LPB303_13110"/>
<keyword evidence="2" id="KW-1185">Reference proteome</keyword>
<organism evidence="1 2">
    <name type="scientific">Polaribacter atrinae</name>
    <dbReference type="NCBI Taxonomy" id="1333662"/>
    <lineage>
        <taxon>Bacteria</taxon>
        <taxon>Pseudomonadati</taxon>
        <taxon>Bacteroidota</taxon>
        <taxon>Flavobacteriia</taxon>
        <taxon>Flavobacteriales</taxon>
        <taxon>Flavobacteriaceae</taxon>
    </lineage>
</organism>
<dbReference type="EMBL" id="LVWE01000055">
    <property type="protein sequence ID" value="OAD43401.1"/>
    <property type="molecule type" value="Genomic_DNA"/>
</dbReference>
<dbReference type="AlphaFoldDB" id="A0A176T6U8"/>
<reference evidence="1 2" key="1">
    <citation type="submission" date="2016-02" db="EMBL/GenBank/DDBJ databases">
        <title>Draft genome sequence of Polaribacter atrinae KACC17473.</title>
        <authorList>
            <person name="Shin S.-K."/>
            <person name="Yi H."/>
        </authorList>
    </citation>
    <scope>NUCLEOTIDE SEQUENCE [LARGE SCALE GENOMIC DNA]</scope>
    <source>
        <strain evidence="1 2">KACC 17473</strain>
    </source>
</reference>
<evidence type="ECO:0000313" key="2">
    <source>
        <dbReference type="Proteomes" id="UP000076923"/>
    </source>
</evidence>
<gene>
    <name evidence="1" type="ORF">LPB303_13110</name>
</gene>
<dbReference type="Proteomes" id="UP000076923">
    <property type="component" value="Unassembled WGS sequence"/>
</dbReference>
<dbReference type="RefSeq" id="WP_068450970.1">
    <property type="nucleotide sequence ID" value="NZ_CANKUV010000007.1"/>
</dbReference>
<evidence type="ECO:0000313" key="1">
    <source>
        <dbReference type="EMBL" id="OAD43401.1"/>
    </source>
</evidence>
<name>A0A176T6U8_9FLAO</name>
<protein>
    <submittedName>
        <fullName evidence="1">Uncharacterized protein</fullName>
    </submittedName>
</protein>
<comment type="caution">
    <text evidence="1">The sequence shown here is derived from an EMBL/GenBank/DDBJ whole genome shotgun (WGS) entry which is preliminary data.</text>
</comment>
<dbReference type="OrthoDB" id="1177023at2"/>
<dbReference type="PROSITE" id="PS51257">
    <property type="entry name" value="PROKAR_LIPOPROTEIN"/>
    <property type="match status" value="1"/>
</dbReference>
<accession>A0A176T6U8</accession>